<protein>
    <submittedName>
        <fullName evidence="3">Uncharacterized protein</fullName>
    </submittedName>
</protein>
<feature type="coiled-coil region" evidence="1">
    <location>
        <begin position="171"/>
        <end position="202"/>
    </location>
</feature>
<proteinExistence type="predicted"/>
<evidence type="ECO:0000256" key="1">
    <source>
        <dbReference type="SAM" id="Coils"/>
    </source>
</evidence>
<dbReference type="RefSeq" id="WP_148309439.1">
    <property type="nucleotide sequence ID" value="NZ_BAAABQ010000039.1"/>
</dbReference>
<keyword evidence="1" id="KW-0175">Coiled coil</keyword>
<evidence type="ECO:0000313" key="3">
    <source>
        <dbReference type="EMBL" id="MBA8926715.1"/>
    </source>
</evidence>
<reference evidence="3 4" key="1">
    <citation type="submission" date="2020-08" db="EMBL/GenBank/DDBJ databases">
        <title>Genomic Encyclopedia of Archaeal and Bacterial Type Strains, Phase II (KMG-II): from individual species to whole genera.</title>
        <authorList>
            <person name="Goeker M."/>
        </authorList>
    </citation>
    <scope>NUCLEOTIDE SEQUENCE [LARGE SCALE GENOMIC DNA]</scope>
    <source>
        <strain evidence="3 4">DSM 43850</strain>
    </source>
</reference>
<accession>A0ABR6BJ02</accession>
<gene>
    <name evidence="3" type="ORF">BC739_003921</name>
</gene>
<keyword evidence="4" id="KW-1185">Reference proteome</keyword>
<name>A0ABR6BJ02_9PSEU</name>
<sequence>MDESLSALRMMPWARDAVDQAERVLIESIMDSGWSWERLGAVYGERSKQAMQQHYKRRGGQRTWPASRRKESDPPDVESVRHAITGLILNFRATDEALTRTMADASWNERDPEKEALRRLSWTERLNDSLDELNDFINNRMSHVPRVDRPLVVGERNRVHPDHVEIGRGGVEELRAEIDKAIGRLQQHRDTVDATIEELRRRRTELG</sequence>
<feature type="region of interest" description="Disordered" evidence="2">
    <location>
        <begin position="52"/>
        <end position="77"/>
    </location>
</feature>
<evidence type="ECO:0000313" key="4">
    <source>
        <dbReference type="Proteomes" id="UP000517916"/>
    </source>
</evidence>
<dbReference type="Proteomes" id="UP000517916">
    <property type="component" value="Unassembled WGS sequence"/>
</dbReference>
<feature type="compositionally biased region" description="Basic and acidic residues" evidence="2">
    <location>
        <begin position="68"/>
        <end position="77"/>
    </location>
</feature>
<comment type="caution">
    <text evidence="3">The sequence shown here is derived from an EMBL/GenBank/DDBJ whole genome shotgun (WGS) entry which is preliminary data.</text>
</comment>
<organism evidence="3 4">
    <name type="scientific">Kutzneria viridogrisea</name>
    <dbReference type="NCBI Taxonomy" id="47990"/>
    <lineage>
        <taxon>Bacteria</taxon>
        <taxon>Bacillati</taxon>
        <taxon>Actinomycetota</taxon>
        <taxon>Actinomycetes</taxon>
        <taxon>Pseudonocardiales</taxon>
        <taxon>Pseudonocardiaceae</taxon>
        <taxon>Kutzneria</taxon>
    </lineage>
</organism>
<evidence type="ECO:0000256" key="2">
    <source>
        <dbReference type="SAM" id="MobiDB-lite"/>
    </source>
</evidence>
<dbReference type="EMBL" id="JACJID010000003">
    <property type="protein sequence ID" value="MBA8926715.1"/>
    <property type="molecule type" value="Genomic_DNA"/>
</dbReference>